<keyword evidence="2" id="KW-1185">Reference proteome</keyword>
<evidence type="ECO:0000313" key="1">
    <source>
        <dbReference type="EMBL" id="KIP64885.1"/>
    </source>
</evidence>
<dbReference type="GeneID" id="93483766"/>
<sequence length="293" mass="33461">MLYRIAEFPIEISFSEDYTDGTSLIPSFTPFVIGRMCKEESLLLRLYVDDKLQPKKENRERIGDFDTGNGNVIVDRFPDSSYQYIIKDLEGRACCLLQTNADFNDCRCALNGDFFMRQYALNNAVMMAFSFAASFQKALMIHASLVRHNGRGYAFIAQSGTGKSTQVSNWLRYIPDCDLMNDDNPVVRVIGEEVFVYGTPWSGKTPCYRDVKAPLAAVTRIERCERNWVEKLPTVAAFASFLPSCSTMRWDKRVFDNVCNCISDVIRFSELYTLHCLPDRESAEVCHSMIDHE</sequence>
<dbReference type="EMBL" id="JXQK01000008">
    <property type="protein sequence ID" value="KIP64885.1"/>
    <property type="molecule type" value="Genomic_DNA"/>
</dbReference>
<reference evidence="1 2" key="1">
    <citation type="submission" date="2015-01" db="EMBL/GenBank/DDBJ databases">
        <title>Comparative genomics of non-oral Prevotella species.</title>
        <authorList>
            <person name="Accetto T."/>
            <person name="Nograsek B."/>
            <person name="Avgustin G."/>
        </authorList>
    </citation>
    <scope>NUCLEOTIDE SEQUENCE [LARGE SCALE GENOMIC DNA]</scope>
    <source>
        <strain evidence="1 2">P5-119</strain>
    </source>
</reference>
<organism evidence="1 2">
    <name type="scientific">Prevotella pectinovora</name>
    <dbReference type="NCBI Taxonomy" id="1602169"/>
    <lineage>
        <taxon>Bacteria</taxon>
        <taxon>Pseudomonadati</taxon>
        <taxon>Bacteroidota</taxon>
        <taxon>Bacteroidia</taxon>
        <taxon>Bacteroidales</taxon>
        <taxon>Prevotellaceae</taxon>
        <taxon>Prevotella</taxon>
    </lineage>
</organism>
<dbReference type="Proteomes" id="UP000032046">
    <property type="component" value="Unassembled WGS sequence"/>
</dbReference>
<dbReference type="OrthoDB" id="384098at2"/>
<dbReference type="AlphaFoldDB" id="A0A0D0HFX9"/>
<evidence type="ECO:0008006" key="3">
    <source>
        <dbReference type="Google" id="ProtNLM"/>
    </source>
</evidence>
<evidence type="ECO:0000313" key="2">
    <source>
        <dbReference type="Proteomes" id="UP000032046"/>
    </source>
</evidence>
<dbReference type="SUPFAM" id="SSF53795">
    <property type="entry name" value="PEP carboxykinase-like"/>
    <property type="match status" value="1"/>
</dbReference>
<dbReference type="RefSeq" id="WP_022315945.1">
    <property type="nucleotide sequence ID" value="NZ_JALFDM010000046.1"/>
</dbReference>
<dbReference type="STRING" id="1602171.ST44_00335"/>
<accession>A0A0D0HFX9</accession>
<name>A0A0D0HFX9_9BACT</name>
<comment type="caution">
    <text evidence="1">The sequence shown here is derived from an EMBL/GenBank/DDBJ whole genome shotgun (WGS) entry which is preliminary data.</text>
</comment>
<dbReference type="InterPro" id="IPR027417">
    <property type="entry name" value="P-loop_NTPase"/>
</dbReference>
<protein>
    <recommendedName>
        <fullName evidence="3">Phosphoenolpyruvate carboxykinase</fullName>
    </recommendedName>
</protein>
<gene>
    <name evidence="1" type="ORF">ST44_00335</name>
</gene>
<proteinExistence type="predicted"/>
<dbReference type="Gene3D" id="3.40.50.300">
    <property type="entry name" value="P-loop containing nucleotide triphosphate hydrolases"/>
    <property type="match status" value="1"/>
</dbReference>